<dbReference type="EMBL" id="CP141614">
    <property type="protein sequence ID" value="WRP13550.1"/>
    <property type="molecule type" value="Genomic_DNA"/>
</dbReference>
<accession>A0ABZ1BLZ0</accession>
<gene>
    <name evidence="2" type="ORF">VLY81_08800</name>
</gene>
<feature type="region of interest" description="Disordered" evidence="1">
    <location>
        <begin position="1"/>
        <end position="20"/>
    </location>
</feature>
<reference evidence="3" key="1">
    <citation type="submission" date="2023-12" db="EMBL/GenBank/DDBJ databases">
        <title>Novel isolates from deep terrestrial aquifers shed light on the physiology and ecology of the class Limnochordia.</title>
        <authorList>
            <person name="Karnachuk O.V."/>
            <person name="Lukina A.P."/>
            <person name="Avakyan M.R."/>
            <person name="Kadnikov V."/>
            <person name="Begmatov S."/>
            <person name="Beletsky A.V."/>
            <person name="Mardanov A.V."/>
            <person name="Ravin N.V."/>
        </authorList>
    </citation>
    <scope>NUCLEOTIDE SEQUENCE [LARGE SCALE GENOMIC DNA]</scope>
    <source>
        <strain evidence="3">LN</strain>
    </source>
</reference>
<keyword evidence="3" id="KW-1185">Reference proteome</keyword>
<dbReference type="RefSeq" id="WP_324667795.1">
    <property type="nucleotide sequence ID" value="NZ_CP141614.1"/>
</dbReference>
<evidence type="ECO:0000313" key="2">
    <source>
        <dbReference type="EMBL" id="WRP13550.1"/>
    </source>
</evidence>
<evidence type="ECO:0000256" key="1">
    <source>
        <dbReference type="SAM" id="MobiDB-lite"/>
    </source>
</evidence>
<protein>
    <submittedName>
        <fullName evidence="2">Uncharacterized protein</fullName>
    </submittedName>
</protein>
<dbReference type="Proteomes" id="UP001333102">
    <property type="component" value="Chromosome"/>
</dbReference>
<sequence length="124" mass="13736">MLRGRPSHPLEGGRRRRPVRALELEGPPQVHALPSAQGGGTAVVRIRLPSHRPSSRRRAGPGPEERLGRLLSLLEAHPSYRFLAGPGAAGVLVIVRFSYHSLVELSRLYDQLLWLLELSTRTRA</sequence>
<organism evidence="2 3">
    <name type="scientific">Geochorda subterranea</name>
    <dbReference type="NCBI Taxonomy" id="3109564"/>
    <lineage>
        <taxon>Bacteria</taxon>
        <taxon>Bacillati</taxon>
        <taxon>Bacillota</taxon>
        <taxon>Limnochordia</taxon>
        <taxon>Limnochordales</taxon>
        <taxon>Geochordaceae</taxon>
        <taxon>Geochorda</taxon>
    </lineage>
</organism>
<name>A0ABZ1BLZ0_9FIRM</name>
<evidence type="ECO:0000313" key="3">
    <source>
        <dbReference type="Proteomes" id="UP001333102"/>
    </source>
</evidence>
<proteinExistence type="predicted"/>